<reference evidence="5 6" key="1">
    <citation type="submission" date="2016-01" db="EMBL/GenBank/DDBJ databases">
        <title>Genome sequencing of Roseivirga echinicomitans KMM 6058.</title>
        <authorList>
            <person name="Selvaratnam C."/>
            <person name="Thevarajoo S."/>
            <person name="Goh K.M."/>
            <person name="Ee R."/>
            <person name="Chan K.-G."/>
            <person name="Chong C.S."/>
        </authorList>
    </citation>
    <scope>NUCLEOTIDE SEQUENCE [LARGE SCALE GENOMIC DNA]</scope>
    <source>
        <strain evidence="5 6">KMM 6058</strain>
    </source>
</reference>
<dbReference type="OrthoDB" id="6191474at2"/>
<dbReference type="AlphaFoldDB" id="A0A150XEL8"/>
<evidence type="ECO:0000256" key="3">
    <source>
        <dbReference type="ARBA" id="ARBA00022729"/>
    </source>
</evidence>
<dbReference type="Proteomes" id="UP000075615">
    <property type="component" value="Unassembled WGS sequence"/>
</dbReference>
<evidence type="ECO:0000313" key="6">
    <source>
        <dbReference type="Proteomes" id="UP000075615"/>
    </source>
</evidence>
<organism evidence="5 6">
    <name type="scientific">Roseivirga echinicomitans</name>
    <dbReference type="NCBI Taxonomy" id="296218"/>
    <lineage>
        <taxon>Bacteria</taxon>
        <taxon>Pseudomonadati</taxon>
        <taxon>Bacteroidota</taxon>
        <taxon>Cytophagia</taxon>
        <taxon>Cytophagales</taxon>
        <taxon>Roseivirgaceae</taxon>
        <taxon>Roseivirga</taxon>
    </lineage>
</organism>
<dbReference type="RefSeq" id="WP_068415269.1">
    <property type="nucleotide sequence ID" value="NZ_LRDB01000014.1"/>
</dbReference>
<dbReference type="InterPro" id="IPR054364">
    <property type="entry name" value="Ca3427-like_PBP2"/>
</dbReference>
<evidence type="ECO:0000259" key="4">
    <source>
        <dbReference type="Pfam" id="PF22384"/>
    </source>
</evidence>
<comment type="caution">
    <text evidence="5">The sequence shown here is derived from an EMBL/GenBank/DDBJ whole genome shotgun (WGS) entry which is preliminary data.</text>
</comment>
<dbReference type="STRING" id="296218.AWN68_18135"/>
<keyword evidence="3" id="KW-0732">Signal</keyword>
<feature type="domain" description="Ca3427-like PBP 2" evidence="4">
    <location>
        <begin position="87"/>
        <end position="179"/>
    </location>
</feature>
<gene>
    <name evidence="5" type="ORF">AWN68_18135</name>
</gene>
<proteinExistence type="inferred from homology"/>
<name>A0A150XEL8_9BACT</name>
<comment type="subcellular location">
    <subcellularLocation>
        <location evidence="1">Periplasm</location>
    </subcellularLocation>
</comment>
<dbReference type="EMBL" id="LRDB01000014">
    <property type="protein sequence ID" value="KYG77153.1"/>
    <property type="molecule type" value="Genomic_DNA"/>
</dbReference>
<dbReference type="GO" id="GO:0042597">
    <property type="term" value="C:periplasmic space"/>
    <property type="evidence" value="ECO:0007669"/>
    <property type="project" value="UniProtKB-SubCell"/>
</dbReference>
<protein>
    <recommendedName>
        <fullName evidence="4">Ca3427-like PBP 2 domain-containing protein</fullName>
    </recommendedName>
</protein>
<sequence>MFELQIGGVPEHFNMPWQLLLSSGTLEKSGIAPQWADYHGGTGLLAQALHDGDLDIGVLLTEGAVQGIDRGKKFKIFSFYVDSFLTWGIHVPANSASQTVSDIEGKRYAISRYGSGSHLMAIIDAKARGWSIEDMRFEVIDDLAGARESFQKGDSGIFLWEKFTTKSLVDSGEFRRVGERKTPFSCFVICVSDKAFEEKKEAVLKTINALFQQVTQFIASTDKVKLISDFYHLKPEDVEAWLKDVSWTPRPHLNPAMLQTTIDTLGVLNLVSDSLTVDHLVGPVEALEK</sequence>
<keyword evidence="6" id="KW-1185">Reference proteome</keyword>
<dbReference type="SUPFAM" id="SSF53850">
    <property type="entry name" value="Periplasmic binding protein-like II"/>
    <property type="match status" value="1"/>
</dbReference>
<dbReference type="Pfam" id="PF22384">
    <property type="entry name" value="PBP2_Ca3427_like"/>
    <property type="match status" value="1"/>
</dbReference>
<evidence type="ECO:0000256" key="1">
    <source>
        <dbReference type="ARBA" id="ARBA00004418"/>
    </source>
</evidence>
<accession>A0A150XEL8</accession>
<evidence type="ECO:0000256" key="2">
    <source>
        <dbReference type="ARBA" id="ARBA00010742"/>
    </source>
</evidence>
<dbReference type="Gene3D" id="3.40.190.10">
    <property type="entry name" value="Periplasmic binding protein-like II"/>
    <property type="match status" value="2"/>
</dbReference>
<evidence type="ECO:0000313" key="5">
    <source>
        <dbReference type="EMBL" id="KYG77153.1"/>
    </source>
</evidence>
<dbReference type="PANTHER" id="PTHR30024:SF47">
    <property type="entry name" value="TAURINE-BINDING PERIPLASMIC PROTEIN"/>
    <property type="match status" value="1"/>
</dbReference>
<comment type="similarity">
    <text evidence="2">Belongs to the bacterial solute-binding protein SsuA/TauA family.</text>
</comment>
<dbReference type="PANTHER" id="PTHR30024">
    <property type="entry name" value="ALIPHATIC SULFONATES-BINDING PROTEIN-RELATED"/>
    <property type="match status" value="1"/>
</dbReference>